<evidence type="ECO:0000259" key="4">
    <source>
        <dbReference type="PROSITE" id="PS51635"/>
    </source>
</evidence>
<comment type="domain">
    <text evidence="3">The nitrogen atoms of the two glycine residues in the GGXR motif define the oxyanion hole, and stabilize the oxyanion that forms during the nucleophilic attack by the catalytic serine during substrate cleavage.</text>
</comment>
<dbReference type="GO" id="GO:0016020">
    <property type="term" value="C:membrane"/>
    <property type="evidence" value="ECO:0007669"/>
    <property type="project" value="TreeGrafter"/>
</dbReference>
<protein>
    <recommendedName>
        <fullName evidence="3">Patatin</fullName>
        <ecNumber evidence="3">3.1.1.-</ecNumber>
    </recommendedName>
</protein>
<feature type="active site" description="Nucleophile" evidence="2">
    <location>
        <position position="126"/>
    </location>
</feature>
<dbReference type="InterPro" id="IPR033562">
    <property type="entry name" value="PLPL"/>
</dbReference>
<comment type="caution">
    <text evidence="5">The sequence shown here is derived from an EMBL/GenBank/DDBJ whole genome shotgun (WGS) entry which is preliminary data.</text>
</comment>
<dbReference type="AlphaFoldDB" id="A0AAE0BMB8"/>
<feature type="domain" description="PNPLA" evidence="4">
    <location>
        <begin position="91"/>
        <end position="263"/>
    </location>
</feature>
<dbReference type="Pfam" id="PF01734">
    <property type="entry name" value="Patatin"/>
    <property type="match status" value="1"/>
</dbReference>
<gene>
    <name evidence="5" type="ORF">CYMTET_51730</name>
</gene>
<reference evidence="5 6" key="1">
    <citation type="journal article" date="2015" name="Genome Biol. Evol.">
        <title>Comparative Genomics of a Bacterivorous Green Alga Reveals Evolutionary Causalities and Consequences of Phago-Mixotrophic Mode of Nutrition.</title>
        <authorList>
            <person name="Burns J.A."/>
            <person name="Paasch A."/>
            <person name="Narechania A."/>
            <person name="Kim E."/>
        </authorList>
    </citation>
    <scope>NUCLEOTIDE SEQUENCE [LARGE SCALE GENOMIC DNA]</scope>
    <source>
        <strain evidence="5 6">PLY_AMNH</strain>
    </source>
</reference>
<sequence length="344" mass="36936">MAASLGAARRCSQNSTATTSVRRVELCSLEARAQGQRRHIAFSKQPKLTPQHMDRGSARRNLQILRESTTVTVAQVNSGSTSVVPAEPLSFSFSASGLLFPYYIGVIEVLLDAGLITDETHIAGTSGGGLVSACIANGVQPQQLLDTVCMLYENLRDYGSPLDAFAGRLEGPLRLALASLLPTDAHLGAAGRTSISVTQMWPPPMSGDIVTSWSSKADLIDCIVASCYLPGFLGSKPAANFRERPCWDGGMIRENILPPAATSTTVNISAFPSDTFETFGLNERVQIYPNIVPENFPYAALDYMKWIGVPPDQAEIAALYTLGRDSAKHWLSQPSSNDLVGMAK</sequence>
<dbReference type="GO" id="GO:0005811">
    <property type="term" value="C:lipid droplet"/>
    <property type="evidence" value="ECO:0007669"/>
    <property type="project" value="TreeGrafter"/>
</dbReference>
<feature type="short sequence motif" description="DGA/G" evidence="2">
    <location>
        <begin position="248"/>
        <end position="250"/>
    </location>
</feature>
<comment type="similarity">
    <text evidence="3">Belongs to the patatin family.</text>
</comment>
<evidence type="ECO:0000256" key="1">
    <source>
        <dbReference type="ARBA" id="ARBA00023098"/>
    </source>
</evidence>
<dbReference type="EMBL" id="LGRX02034286">
    <property type="protein sequence ID" value="KAK3238242.1"/>
    <property type="molecule type" value="Genomic_DNA"/>
</dbReference>
<dbReference type="GO" id="GO:0019433">
    <property type="term" value="P:triglyceride catabolic process"/>
    <property type="evidence" value="ECO:0007669"/>
    <property type="project" value="TreeGrafter"/>
</dbReference>
<dbReference type="GO" id="GO:0004806">
    <property type="term" value="F:triacylglycerol lipase activity"/>
    <property type="evidence" value="ECO:0007669"/>
    <property type="project" value="TreeGrafter"/>
</dbReference>
<dbReference type="SUPFAM" id="SSF52151">
    <property type="entry name" value="FabD/lysophospholipase-like"/>
    <property type="match status" value="1"/>
</dbReference>
<comment type="function">
    <text evidence="3">Lipolytic acyl hydrolase (LAH).</text>
</comment>
<dbReference type="InterPro" id="IPR016035">
    <property type="entry name" value="Acyl_Trfase/lysoPLipase"/>
</dbReference>
<comment type="caution">
    <text evidence="2">Lacks conserved residue(s) required for the propagation of feature annotation.</text>
</comment>
<evidence type="ECO:0000256" key="2">
    <source>
        <dbReference type="PROSITE-ProRule" id="PRU01161"/>
    </source>
</evidence>
<dbReference type="GO" id="GO:0005737">
    <property type="term" value="C:cytoplasm"/>
    <property type="evidence" value="ECO:0007669"/>
    <property type="project" value="TreeGrafter"/>
</dbReference>
<dbReference type="PANTHER" id="PTHR12406">
    <property type="entry name" value="CALCIUM-INDEPENDENT PHOSPHOLIPASE A2 IPLA2 -RELATED"/>
    <property type="match status" value="1"/>
</dbReference>
<keyword evidence="6" id="KW-1185">Reference proteome</keyword>
<dbReference type="GO" id="GO:0055088">
    <property type="term" value="P:lipid homeostasis"/>
    <property type="evidence" value="ECO:0007669"/>
    <property type="project" value="TreeGrafter"/>
</dbReference>
<dbReference type="Gene3D" id="3.40.1090.10">
    <property type="entry name" value="Cytosolic phospholipase A2 catalytic domain"/>
    <property type="match status" value="1"/>
</dbReference>
<keyword evidence="1 2" id="KW-0443">Lipid metabolism</keyword>
<accession>A0AAE0BMB8</accession>
<keyword evidence="2 3" id="KW-0442">Lipid degradation</keyword>
<dbReference type="InterPro" id="IPR002641">
    <property type="entry name" value="PNPLA_dom"/>
</dbReference>
<evidence type="ECO:0000256" key="3">
    <source>
        <dbReference type="RuleBase" id="RU361262"/>
    </source>
</evidence>
<feature type="active site" description="Proton acceptor" evidence="2">
    <location>
        <position position="248"/>
    </location>
</feature>
<evidence type="ECO:0000313" key="5">
    <source>
        <dbReference type="EMBL" id="KAK3238242.1"/>
    </source>
</evidence>
<organism evidence="5 6">
    <name type="scientific">Cymbomonas tetramitiformis</name>
    <dbReference type="NCBI Taxonomy" id="36881"/>
    <lineage>
        <taxon>Eukaryota</taxon>
        <taxon>Viridiplantae</taxon>
        <taxon>Chlorophyta</taxon>
        <taxon>Pyramimonadophyceae</taxon>
        <taxon>Pyramimonadales</taxon>
        <taxon>Pyramimonadaceae</taxon>
        <taxon>Cymbomonas</taxon>
    </lineage>
</organism>
<feature type="short sequence motif" description="GXSXG" evidence="2">
    <location>
        <begin position="124"/>
        <end position="128"/>
    </location>
</feature>
<proteinExistence type="inferred from homology"/>
<dbReference type="Proteomes" id="UP001190700">
    <property type="component" value="Unassembled WGS sequence"/>
</dbReference>
<evidence type="ECO:0000313" key="6">
    <source>
        <dbReference type="Proteomes" id="UP001190700"/>
    </source>
</evidence>
<keyword evidence="2 3" id="KW-0378">Hydrolase</keyword>
<dbReference type="EC" id="3.1.1.-" evidence="3"/>
<name>A0AAE0BMB8_9CHLO</name>
<dbReference type="PROSITE" id="PS51635">
    <property type="entry name" value="PNPLA"/>
    <property type="match status" value="1"/>
</dbReference>
<dbReference type="PANTHER" id="PTHR12406:SF7">
    <property type="entry name" value="PATATIN-LIKE PHOSPHOLIPASE DOMAIN-CONTAINING PROTEIN 4"/>
    <property type="match status" value="1"/>
</dbReference>